<reference evidence="2" key="1">
    <citation type="submission" date="2023-10" db="EMBL/GenBank/DDBJ databases">
        <authorList>
            <person name="Chen Y."/>
            <person name="Shah S."/>
            <person name="Dougan E. K."/>
            <person name="Thang M."/>
            <person name="Chan C."/>
        </authorList>
    </citation>
    <scope>NUCLEOTIDE SEQUENCE [LARGE SCALE GENOMIC DNA]</scope>
</reference>
<keyword evidence="1" id="KW-1133">Transmembrane helix</keyword>
<comment type="caution">
    <text evidence="2">The sequence shown here is derived from an EMBL/GenBank/DDBJ whole genome shotgun (WGS) entry which is preliminary data.</text>
</comment>
<sequence length="209" mass="22331">MAPTDRSDRGAGAEEAMELLPEQPRRARLSRPANAAALLVALAAATAALLLLARGGPGQAGHSLVRLAAQEATAVNSLRPSADYCPASGQNCTALRCCAEAGFQCYKKNSAWASCRTNCTKNKSMPGDANKDPWDCEEFGARTPGPSGPVDEDYDWTTGGLRGQDCRVHKFCAGQDDYCYLKNKEWGSCMRECDPAAAGTKGWSCEKLY</sequence>
<dbReference type="EMBL" id="CAUYUJ010009298">
    <property type="protein sequence ID" value="CAK0826373.1"/>
    <property type="molecule type" value="Genomic_DNA"/>
</dbReference>
<dbReference type="Proteomes" id="UP001189429">
    <property type="component" value="Unassembled WGS sequence"/>
</dbReference>
<evidence type="ECO:0000256" key="1">
    <source>
        <dbReference type="SAM" id="Phobius"/>
    </source>
</evidence>
<keyword evidence="3" id="KW-1185">Reference proteome</keyword>
<evidence type="ECO:0000313" key="2">
    <source>
        <dbReference type="EMBL" id="CAK0826373.1"/>
    </source>
</evidence>
<protein>
    <submittedName>
        <fullName evidence="2">Uncharacterized protein</fullName>
    </submittedName>
</protein>
<keyword evidence="1" id="KW-0812">Transmembrane</keyword>
<keyword evidence="1" id="KW-0472">Membrane</keyword>
<name>A0ABN9S5R4_9DINO</name>
<proteinExistence type="predicted"/>
<evidence type="ECO:0000313" key="3">
    <source>
        <dbReference type="Proteomes" id="UP001189429"/>
    </source>
</evidence>
<feature type="transmembrane region" description="Helical" evidence="1">
    <location>
        <begin position="35"/>
        <end position="53"/>
    </location>
</feature>
<accession>A0ABN9S5R4</accession>
<organism evidence="2 3">
    <name type="scientific">Prorocentrum cordatum</name>
    <dbReference type="NCBI Taxonomy" id="2364126"/>
    <lineage>
        <taxon>Eukaryota</taxon>
        <taxon>Sar</taxon>
        <taxon>Alveolata</taxon>
        <taxon>Dinophyceae</taxon>
        <taxon>Prorocentrales</taxon>
        <taxon>Prorocentraceae</taxon>
        <taxon>Prorocentrum</taxon>
    </lineage>
</organism>
<gene>
    <name evidence="2" type="ORF">PCOR1329_LOCUS26241</name>
</gene>